<reference evidence="9" key="1">
    <citation type="journal article" date="2019" name="Int. J. Syst. Evol. Microbiol.">
        <title>The Global Catalogue of Microorganisms (GCM) 10K type strain sequencing project: providing services to taxonomists for standard genome sequencing and annotation.</title>
        <authorList>
            <consortium name="The Broad Institute Genomics Platform"/>
            <consortium name="The Broad Institute Genome Sequencing Center for Infectious Disease"/>
            <person name="Wu L."/>
            <person name="Ma J."/>
        </authorList>
    </citation>
    <scope>NUCLEOTIDE SEQUENCE [LARGE SCALE GENOMIC DNA]</scope>
    <source>
        <strain evidence="9">KCTC 42182</strain>
    </source>
</reference>
<dbReference type="RefSeq" id="WP_379728631.1">
    <property type="nucleotide sequence ID" value="NZ_JBHRYJ010000003.1"/>
</dbReference>
<sequence length="166" mass="18215">MIGNGLTSLPQYIERIANLLSRFPASLTQLALRFAVAVPFFRSGLTKWDGFAHLSDSAVYLFAEEFRLHLFGFELSYPAPQVMAFLSGTGEIILPVLLILGLATRFSAVGILIMTAIIQLTIPDGWANFHLPWAAMAFAVMTYGPGRVSLDHLIIRAFAPMSDPQS</sequence>
<keyword evidence="4 7" id="KW-0812">Transmembrane</keyword>
<evidence type="ECO:0000313" key="8">
    <source>
        <dbReference type="EMBL" id="MFC3677150.1"/>
    </source>
</evidence>
<proteinExistence type="inferred from homology"/>
<dbReference type="EMBL" id="JBHRYJ010000003">
    <property type="protein sequence ID" value="MFC3677150.1"/>
    <property type="molecule type" value="Genomic_DNA"/>
</dbReference>
<evidence type="ECO:0000256" key="5">
    <source>
        <dbReference type="ARBA" id="ARBA00022989"/>
    </source>
</evidence>
<protein>
    <submittedName>
        <fullName evidence="8">DoxX family protein</fullName>
    </submittedName>
</protein>
<accession>A0ABV7VI07</accession>
<name>A0ABV7VI07_9PROT</name>
<evidence type="ECO:0000256" key="6">
    <source>
        <dbReference type="ARBA" id="ARBA00023136"/>
    </source>
</evidence>
<evidence type="ECO:0000256" key="1">
    <source>
        <dbReference type="ARBA" id="ARBA00004651"/>
    </source>
</evidence>
<organism evidence="8 9">
    <name type="scientific">Ferrovibrio xuzhouensis</name>
    <dbReference type="NCBI Taxonomy" id="1576914"/>
    <lineage>
        <taxon>Bacteria</taxon>
        <taxon>Pseudomonadati</taxon>
        <taxon>Pseudomonadota</taxon>
        <taxon>Alphaproteobacteria</taxon>
        <taxon>Rhodospirillales</taxon>
        <taxon>Rhodospirillaceae</taxon>
        <taxon>Ferrovibrio</taxon>
    </lineage>
</organism>
<comment type="similarity">
    <text evidence="2">Belongs to the DoxX family.</text>
</comment>
<feature type="transmembrane region" description="Helical" evidence="7">
    <location>
        <begin position="130"/>
        <end position="146"/>
    </location>
</feature>
<evidence type="ECO:0000256" key="7">
    <source>
        <dbReference type="SAM" id="Phobius"/>
    </source>
</evidence>
<evidence type="ECO:0000313" key="9">
    <source>
        <dbReference type="Proteomes" id="UP001595711"/>
    </source>
</evidence>
<evidence type="ECO:0000256" key="3">
    <source>
        <dbReference type="ARBA" id="ARBA00022475"/>
    </source>
</evidence>
<feature type="transmembrane region" description="Helical" evidence="7">
    <location>
        <begin position="92"/>
        <end position="118"/>
    </location>
</feature>
<keyword evidence="6 7" id="KW-0472">Membrane</keyword>
<keyword evidence="3" id="KW-1003">Cell membrane</keyword>
<comment type="caution">
    <text evidence="8">The sequence shown here is derived from an EMBL/GenBank/DDBJ whole genome shotgun (WGS) entry which is preliminary data.</text>
</comment>
<dbReference type="InterPro" id="IPR051907">
    <property type="entry name" value="DoxX-like_oxidoreductase"/>
</dbReference>
<dbReference type="InterPro" id="IPR032808">
    <property type="entry name" value="DoxX"/>
</dbReference>
<dbReference type="Proteomes" id="UP001595711">
    <property type="component" value="Unassembled WGS sequence"/>
</dbReference>
<dbReference type="PANTHER" id="PTHR33452">
    <property type="entry name" value="OXIDOREDUCTASE CATD-RELATED"/>
    <property type="match status" value="1"/>
</dbReference>
<comment type="subcellular location">
    <subcellularLocation>
        <location evidence="1">Cell membrane</location>
        <topology evidence="1">Multi-pass membrane protein</topology>
    </subcellularLocation>
</comment>
<evidence type="ECO:0000256" key="4">
    <source>
        <dbReference type="ARBA" id="ARBA00022692"/>
    </source>
</evidence>
<gene>
    <name evidence="8" type="ORF">ACFOOQ_16455</name>
</gene>
<keyword evidence="9" id="KW-1185">Reference proteome</keyword>
<dbReference type="Pfam" id="PF07681">
    <property type="entry name" value="DoxX"/>
    <property type="match status" value="1"/>
</dbReference>
<evidence type="ECO:0000256" key="2">
    <source>
        <dbReference type="ARBA" id="ARBA00006679"/>
    </source>
</evidence>
<dbReference type="PANTHER" id="PTHR33452:SF1">
    <property type="entry name" value="INNER MEMBRANE PROTEIN YPHA-RELATED"/>
    <property type="match status" value="1"/>
</dbReference>
<keyword evidence="5 7" id="KW-1133">Transmembrane helix</keyword>